<evidence type="ECO:0000256" key="3">
    <source>
        <dbReference type="ARBA" id="ARBA00022741"/>
    </source>
</evidence>
<reference evidence="10" key="1">
    <citation type="journal article" date="2014" name="Int. J. Syst. Evol. Microbiol.">
        <title>Complete genome of a new Firmicutes species belonging to the dominant human colonic microbiota ('Ruminococcus bicirculans') reveals two chromosomes and a selective capacity to utilize plant glucans.</title>
        <authorList>
            <consortium name="NISC Comparative Sequencing Program"/>
            <person name="Wegmann U."/>
            <person name="Louis P."/>
            <person name="Goesmann A."/>
            <person name="Henrissat B."/>
            <person name="Duncan S.H."/>
            <person name="Flint H.J."/>
        </authorList>
    </citation>
    <scope>NUCLEOTIDE SEQUENCE</scope>
    <source>
        <strain evidence="10">NBRC 110608</strain>
    </source>
</reference>
<dbReference type="InterPro" id="IPR011527">
    <property type="entry name" value="ABC1_TM_dom"/>
</dbReference>
<organism evidence="10">
    <name type="scientific">Barrientosiimonas endolithica</name>
    <dbReference type="NCBI Taxonomy" id="1535208"/>
    <lineage>
        <taxon>Bacteria</taxon>
        <taxon>Bacillati</taxon>
        <taxon>Actinomycetota</taxon>
        <taxon>Actinomycetes</taxon>
        <taxon>Micrococcales</taxon>
        <taxon>Dermacoccaceae</taxon>
        <taxon>Barrientosiimonas</taxon>
    </lineage>
</organism>
<sequence length="599" mass="63375">MNGGWWTSLRLVTRIAWEQGRGHAVAALLEVVSRVLTALFPLFAGLVVGGLAARDLTLVLLGAGGLVLSRALNFLLVIVGVESRLVLMERVGHAIDLRVGQLSGEAATLDHLEDPAHQDQTQALAERLGTVGMAYNLLVNVLNNLAGPVITIVVAATADWRLLLLLAVALPATWLGRRSIQWEAEAEKAGAEAGRRSAHLLGAATAPVASSELRVLGARRWALDLLSREAARWRHPHRTAEVRTAGWSIVLAVGYLGAAAAILAWMVRDALDGRIDPGRLVTGVLVVGQLRESVTDLQWVISGLSGALRAVSRYRWLEDYARTVDEEHAGTAAPPARLTDGIRLQGVGFRYPGADRESLSDIDLHLPAGAVVAVVGENGAGKSTLVKLLTGMHDLSSGRILVDGVDLRALDLPAWRARCSGAFQDHARLELTAREAVGAGSVEVLDAGRAEIDSRVLRALEDSSASDVLRALPDGLDTQLGAAWPGGVDISGGQWQRLAVARAMVRLDPLLLVLDEPTSALDPATEHALFDRYAEAARATGGRGGVTLLITHRFSTVAAADLVIVLADGGVAEVGTHADLMAAGGRYADLYALQAAGYR</sequence>
<dbReference type="InterPro" id="IPR003593">
    <property type="entry name" value="AAA+_ATPase"/>
</dbReference>
<name>A0ABM8HEV9_9MICO</name>
<dbReference type="Gene3D" id="3.40.50.300">
    <property type="entry name" value="P-loop containing nucleotide triphosphate hydrolases"/>
    <property type="match status" value="1"/>
</dbReference>
<keyword evidence="4" id="KW-0067">ATP-binding</keyword>
<evidence type="ECO:0000256" key="6">
    <source>
        <dbReference type="ARBA" id="ARBA00023136"/>
    </source>
</evidence>
<dbReference type="InterPro" id="IPR039421">
    <property type="entry name" value="Type_1_exporter"/>
</dbReference>
<keyword evidence="3" id="KW-0547">Nucleotide-binding</keyword>
<evidence type="ECO:0000256" key="4">
    <source>
        <dbReference type="ARBA" id="ARBA00022840"/>
    </source>
</evidence>
<feature type="domain" description="ABC transporter" evidence="8">
    <location>
        <begin position="342"/>
        <end position="593"/>
    </location>
</feature>
<feature type="transmembrane region" description="Helical" evidence="7">
    <location>
        <begin position="58"/>
        <end position="81"/>
    </location>
</feature>
<proteinExistence type="predicted"/>
<gene>
    <name evidence="10" type="ORF">GCM10025872_31860</name>
</gene>
<dbReference type="EMBL" id="AP027735">
    <property type="protein sequence ID" value="BDZ59529.1"/>
    <property type="molecule type" value="Genomic_DNA"/>
</dbReference>
<feature type="transmembrane region" description="Helical" evidence="7">
    <location>
        <begin position="31"/>
        <end position="51"/>
    </location>
</feature>
<protein>
    <submittedName>
        <fullName evidence="10">ABC transporter permease</fullName>
    </submittedName>
</protein>
<comment type="subcellular location">
    <subcellularLocation>
        <location evidence="1">Cell membrane</location>
        <topology evidence="1">Multi-pass membrane protein</topology>
    </subcellularLocation>
</comment>
<evidence type="ECO:0000256" key="2">
    <source>
        <dbReference type="ARBA" id="ARBA00022692"/>
    </source>
</evidence>
<dbReference type="InterPro" id="IPR036640">
    <property type="entry name" value="ABC1_TM_sf"/>
</dbReference>
<accession>A0ABM8HEV9</accession>
<dbReference type="InterPro" id="IPR027417">
    <property type="entry name" value="P-loop_NTPase"/>
</dbReference>
<dbReference type="PANTHER" id="PTHR24221:SF654">
    <property type="entry name" value="ATP-BINDING CASSETTE SUB-FAMILY B MEMBER 6"/>
    <property type="match status" value="1"/>
</dbReference>
<keyword evidence="6 7" id="KW-0472">Membrane</keyword>
<keyword evidence="2 7" id="KW-0812">Transmembrane</keyword>
<dbReference type="RefSeq" id="WP_289231497.1">
    <property type="nucleotide sequence ID" value="NZ_AP027735.1"/>
</dbReference>
<evidence type="ECO:0000256" key="5">
    <source>
        <dbReference type="ARBA" id="ARBA00022989"/>
    </source>
</evidence>
<dbReference type="PROSITE" id="PS50893">
    <property type="entry name" value="ABC_TRANSPORTER_2"/>
    <property type="match status" value="1"/>
</dbReference>
<dbReference type="PROSITE" id="PS00211">
    <property type="entry name" value="ABC_TRANSPORTER_1"/>
    <property type="match status" value="1"/>
</dbReference>
<dbReference type="Pfam" id="PF00005">
    <property type="entry name" value="ABC_tran"/>
    <property type="match status" value="1"/>
</dbReference>
<dbReference type="PROSITE" id="PS50929">
    <property type="entry name" value="ABC_TM1F"/>
    <property type="match status" value="1"/>
</dbReference>
<dbReference type="InterPro" id="IPR003439">
    <property type="entry name" value="ABC_transporter-like_ATP-bd"/>
</dbReference>
<evidence type="ECO:0000256" key="7">
    <source>
        <dbReference type="SAM" id="Phobius"/>
    </source>
</evidence>
<dbReference type="Gene3D" id="1.20.1560.10">
    <property type="entry name" value="ABC transporter type 1, transmembrane domain"/>
    <property type="match status" value="1"/>
</dbReference>
<dbReference type="SUPFAM" id="SSF52540">
    <property type="entry name" value="P-loop containing nucleoside triphosphate hydrolases"/>
    <property type="match status" value="1"/>
</dbReference>
<dbReference type="InterPro" id="IPR017871">
    <property type="entry name" value="ABC_transporter-like_CS"/>
</dbReference>
<dbReference type="SUPFAM" id="SSF90123">
    <property type="entry name" value="ABC transporter transmembrane region"/>
    <property type="match status" value="1"/>
</dbReference>
<dbReference type="SMART" id="SM00382">
    <property type="entry name" value="AAA"/>
    <property type="match status" value="1"/>
</dbReference>
<evidence type="ECO:0000256" key="1">
    <source>
        <dbReference type="ARBA" id="ARBA00004651"/>
    </source>
</evidence>
<keyword evidence="5 7" id="KW-1133">Transmembrane helix</keyword>
<evidence type="ECO:0000259" key="8">
    <source>
        <dbReference type="PROSITE" id="PS50893"/>
    </source>
</evidence>
<feature type="transmembrane region" description="Helical" evidence="7">
    <location>
        <begin position="244"/>
        <end position="267"/>
    </location>
</feature>
<evidence type="ECO:0000313" key="10">
    <source>
        <dbReference type="EMBL" id="BDZ59529.1"/>
    </source>
</evidence>
<feature type="domain" description="ABC transmembrane type-1" evidence="9">
    <location>
        <begin position="24"/>
        <end position="306"/>
    </location>
</feature>
<evidence type="ECO:0000259" key="9">
    <source>
        <dbReference type="PROSITE" id="PS50929"/>
    </source>
</evidence>
<dbReference type="PANTHER" id="PTHR24221">
    <property type="entry name" value="ATP-BINDING CASSETTE SUB-FAMILY B"/>
    <property type="match status" value="1"/>
</dbReference>
<reference evidence="10" key="2">
    <citation type="submission" date="2023-02" db="EMBL/GenBank/DDBJ databases">
        <authorList>
            <person name="Sun Q."/>
            <person name="Mori K."/>
        </authorList>
    </citation>
    <scope>NUCLEOTIDE SEQUENCE</scope>
    <source>
        <strain evidence="10">NBRC 110608</strain>
    </source>
</reference>